<name>A0ABV0IJY6_9MICC</name>
<feature type="chain" id="PRO_5047339552" evidence="6">
    <location>
        <begin position="31"/>
        <end position="381"/>
    </location>
</feature>
<feature type="signal peptide" evidence="6">
    <location>
        <begin position="1"/>
        <end position="30"/>
    </location>
</feature>
<dbReference type="Pfam" id="PF02608">
    <property type="entry name" value="Bmp"/>
    <property type="match status" value="1"/>
</dbReference>
<gene>
    <name evidence="8" type="ORF">ABDK96_12395</name>
</gene>
<evidence type="ECO:0000256" key="1">
    <source>
        <dbReference type="ARBA" id="ARBA00004236"/>
    </source>
</evidence>
<evidence type="ECO:0000256" key="5">
    <source>
        <dbReference type="ARBA" id="ARBA00023288"/>
    </source>
</evidence>
<evidence type="ECO:0000256" key="3">
    <source>
        <dbReference type="ARBA" id="ARBA00022729"/>
    </source>
</evidence>
<dbReference type="InterPro" id="IPR003760">
    <property type="entry name" value="PnrA-like"/>
</dbReference>
<organism evidence="8 9">
    <name type="scientific">Citricoccus nitrophenolicus</name>
    <dbReference type="NCBI Taxonomy" id="863575"/>
    <lineage>
        <taxon>Bacteria</taxon>
        <taxon>Bacillati</taxon>
        <taxon>Actinomycetota</taxon>
        <taxon>Actinomycetes</taxon>
        <taxon>Micrococcales</taxon>
        <taxon>Micrococcaceae</taxon>
        <taxon>Citricoccus</taxon>
    </lineage>
</organism>
<evidence type="ECO:0000313" key="9">
    <source>
        <dbReference type="Proteomes" id="UP001484097"/>
    </source>
</evidence>
<keyword evidence="3 6" id="KW-0732">Signal</keyword>
<dbReference type="EMBL" id="JBDXMX010000005">
    <property type="protein sequence ID" value="MEO9248481.1"/>
    <property type="molecule type" value="Genomic_DNA"/>
</dbReference>
<comment type="subcellular location">
    <subcellularLocation>
        <location evidence="1">Cell membrane</location>
    </subcellularLocation>
</comment>
<evidence type="ECO:0000256" key="6">
    <source>
        <dbReference type="SAM" id="SignalP"/>
    </source>
</evidence>
<dbReference type="PANTHER" id="PTHR34296:SF2">
    <property type="entry name" value="ABC TRANSPORTER GUANOSINE-BINDING PROTEIN NUPN"/>
    <property type="match status" value="1"/>
</dbReference>
<proteinExistence type="predicted"/>
<reference evidence="8 9" key="1">
    <citation type="submission" date="2024-05" db="EMBL/GenBank/DDBJ databases">
        <authorList>
            <person name="Yi C."/>
        </authorList>
    </citation>
    <scope>NUCLEOTIDE SEQUENCE [LARGE SCALE GENOMIC DNA]</scope>
    <source>
        <strain evidence="8 9">XS13</strain>
    </source>
</reference>
<protein>
    <submittedName>
        <fullName evidence="8">BMP family ABC transporter substrate-binding protein</fullName>
    </submittedName>
</protein>
<keyword evidence="5" id="KW-0449">Lipoprotein</keyword>
<feature type="domain" description="ABC transporter substrate-binding protein PnrA-like" evidence="7">
    <location>
        <begin position="65"/>
        <end position="370"/>
    </location>
</feature>
<dbReference type="InterPro" id="IPR050957">
    <property type="entry name" value="BMP_lipoprotein"/>
</dbReference>
<keyword evidence="4" id="KW-0472">Membrane</keyword>
<sequence length="381" mass="39795">MGIASPLSRRSSRKALLPAAVLGLSGLLLAGCGAAPEESGDGSAAASSEGSAVGADNSDYKGCIVSDQGGFDDRSFNQSSYEGLMAAEEEFGIETLEAESTSPSDFTPNVNSMLQADCNMIIGVGFLLGDTMKPIATDNAETHFMGVDVTDPEFPDNVKRLIYDTAQGAFMAGYLAAGTSETGKVATYGGAEIPTVTIFMDGFAAGVEYYNEQKDAEVEVLGWNREAKTGSFTGDFENQAAGKTNTSNFINEGADIIMPVAGPVGLGTLDAVTEANAGGSQAKVIWVDSDGFETTDNGEIILTSVVKLMGEAVKDVIESDLADEFDGEPYVGTLENGGVDIAPFHDFDAEVSEEMKSELEEIRAGIIDGSIEVDSDYSPEV</sequence>
<dbReference type="Gene3D" id="3.40.50.2300">
    <property type="match status" value="2"/>
</dbReference>
<dbReference type="CDD" id="cd06354">
    <property type="entry name" value="PBP1_PrnA-like"/>
    <property type="match status" value="1"/>
</dbReference>
<evidence type="ECO:0000313" key="8">
    <source>
        <dbReference type="EMBL" id="MEO9248481.1"/>
    </source>
</evidence>
<dbReference type="PANTHER" id="PTHR34296">
    <property type="entry name" value="TRANSCRIPTIONAL ACTIVATOR PROTEIN MED"/>
    <property type="match status" value="1"/>
</dbReference>
<keyword evidence="9" id="KW-1185">Reference proteome</keyword>
<accession>A0ABV0IJY6</accession>
<evidence type="ECO:0000256" key="4">
    <source>
        <dbReference type="ARBA" id="ARBA00023136"/>
    </source>
</evidence>
<evidence type="ECO:0000256" key="2">
    <source>
        <dbReference type="ARBA" id="ARBA00022475"/>
    </source>
</evidence>
<dbReference type="RefSeq" id="WP_309816374.1">
    <property type="nucleotide sequence ID" value="NZ_JBDXMX010000005.1"/>
</dbReference>
<keyword evidence="2" id="KW-1003">Cell membrane</keyword>
<dbReference type="Proteomes" id="UP001484097">
    <property type="component" value="Unassembled WGS sequence"/>
</dbReference>
<comment type="caution">
    <text evidence="8">The sequence shown here is derived from an EMBL/GenBank/DDBJ whole genome shotgun (WGS) entry which is preliminary data.</text>
</comment>
<evidence type="ECO:0000259" key="7">
    <source>
        <dbReference type="Pfam" id="PF02608"/>
    </source>
</evidence>